<dbReference type="EMBL" id="JBHSWB010000001">
    <property type="protein sequence ID" value="MFC6659349.1"/>
    <property type="molecule type" value="Genomic_DNA"/>
</dbReference>
<feature type="region of interest" description="Disordered" evidence="1">
    <location>
        <begin position="45"/>
        <end position="76"/>
    </location>
</feature>
<proteinExistence type="predicted"/>
<sequence length="76" mass="8489">MLDRLMPVSGIAVDYARRELDRTALSDGISPKAYITAFRVIEPPSAPFPKRAALSPAARKKQARKARKAARKRQRV</sequence>
<comment type="caution">
    <text evidence="2">The sequence shown here is derived from an EMBL/GenBank/DDBJ whole genome shotgun (WGS) entry which is preliminary data.</text>
</comment>
<dbReference type="Proteomes" id="UP001596317">
    <property type="component" value="Unassembled WGS sequence"/>
</dbReference>
<keyword evidence="3" id="KW-1185">Reference proteome</keyword>
<protein>
    <submittedName>
        <fullName evidence="2">Uncharacterized protein</fullName>
    </submittedName>
</protein>
<evidence type="ECO:0000313" key="2">
    <source>
        <dbReference type="EMBL" id="MFC6659349.1"/>
    </source>
</evidence>
<dbReference type="RefSeq" id="WP_224604439.1">
    <property type="nucleotide sequence ID" value="NZ_JAIQXV010000001.1"/>
</dbReference>
<evidence type="ECO:0000256" key="1">
    <source>
        <dbReference type="SAM" id="MobiDB-lite"/>
    </source>
</evidence>
<organism evidence="2 3">
    <name type="scientific">Deinococcus multiflagellatus</name>
    <dbReference type="NCBI Taxonomy" id="1656887"/>
    <lineage>
        <taxon>Bacteria</taxon>
        <taxon>Thermotogati</taxon>
        <taxon>Deinococcota</taxon>
        <taxon>Deinococci</taxon>
        <taxon>Deinococcales</taxon>
        <taxon>Deinococcaceae</taxon>
        <taxon>Deinococcus</taxon>
    </lineage>
</organism>
<name>A0ABW1ZER1_9DEIO</name>
<evidence type="ECO:0000313" key="3">
    <source>
        <dbReference type="Proteomes" id="UP001596317"/>
    </source>
</evidence>
<reference evidence="3" key="1">
    <citation type="journal article" date="2019" name="Int. J. Syst. Evol. Microbiol.">
        <title>The Global Catalogue of Microorganisms (GCM) 10K type strain sequencing project: providing services to taxonomists for standard genome sequencing and annotation.</title>
        <authorList>
            <consortium name="The Broad Institute Genomics Platform"/>
            <consortium name="The Broad Institute Genome Sequencing Center for Infectious Disease"/>
            <person name="Wu L."/>
            <person name="Ma J."/>
        </authorList>
    </citation>
    <scope>NUCLEOTIDE SEQUENCE [LARGE SCALE GENOMIC DNA]</scope>
    <source>
        <strain evidence="3">CCUG 63830</strain>
    </source>
</reference>
<accession>A0ABW1ZER1</accession>
<gene>
    <name evidence="2" type="ORF">ACFP90_02425</name>
</gene>
<feature type="compositionally biased region" description="Basic residues" evidence="1">
    <location>
        <begin position="58"/>
        <end position="76"/>
    </location>
</feature>